<dbReference type="InterPro" id="IPR029058">
    <property type="entry name" value="AB_hydrolase_fold"/>
</dbReference>
<keyword evidence="8" id="KW-1185">Reference proteome</keyword>
<feature type="compositionally biased region" description="Polar residues" evidence="6">
    <location>
        <begin position="142"/>
        <end position="154"/>
    </location>
</feature>
<evidence type="ECO:0000313" key="7">
    <source>
        <dbReference type="EMBL" id="KAK9909726.1"/>
    </source>
</evidence>
<feature type="region of interest" description="Disordered" evidence="6">
    <location>
        <begin position="291"/>
        <end position="320"/>
    </location>
</feature>
<name>A0ABR2YT00_9CHLO</name>
<evidence type="ECO:0000256" key="5">
    <source>
        <dbReference type="ARBA" id="ARBA00023136"/>
    </source>
</evidence>
<dbReference type="Gene3D" id="3.40.50.1820">
    <property type="entry name" value="alpha/beta hydrolase"/>
    <property type="match status" value="1"/>
</dbReference>
<reference evidence="7 8" key="1">
    <citation type="journal article" date="2024" name="Nat. Commun.">
        <title>Phylogenomics reveals the evolutionary origins of lichenization in chlorophyte algae.</title>
        <authorList>
            <person name="Puginier C."/>
            <person name="Libourel C."/>
            <person name="Otte J."/>
            <person name="Skaloud P."/>
            <person name="Haon M."/>
            <person name="Grisel S."/>
            <person name="Petersen M."/>
            <person name="Berrin J.G."/>
            <person name="Delaux P.M."/>
            <person name="Dal Grande F."/>
            <person name="Keller J."/>
        </authorList>
    </citation>
    <scope>NUCLEOTIDE SEQUENCE [LARGE SCALE GENOMIC DNA]</scope>
    <source>
        <strain evidence="7 8">SAG 216-7</strain>
    </source>
</reference>
<evidence type="ECO:0008006" key="9">
    <source>
        <dbReference type="Google" id="ProtNLM"/>
    </source>
</evidence>
<sequence>MEVGEEERYACAALFTLALHATQVEYGAGSDNPEPTPWGAGNEDEWEAEADRAEEHKEPSEAVWAAFWGWDCCGPAGVLDRLYGALKIPERSWSGLKRLPEVGGITFERRQQYLQLVSSFLQVLDSTLPAAHVISRSYRALSDTSTQRPQASRTHTAEQKREPGEATQQIQAINSDLMSSMIHSPDAKVEEPPGTSHASLPPMQSEQVITSRATQETQVQGHVHAASTGDDPAAHGDATANASASGAVGAEGPGVAGAGHLVKRSAQKRAKPSHKAVAAMWELLESCIAPPQTQDTAPGESQEWDGALQKAARKHPPRARWYDARSRTALRRVASWLNVPWPTVANFEHLLAYQLLLPADEPDGRHKKRAATAWENSVWAAKIGATTVGIGALFALTGGLAAPAIASGIGAAITLAGGGAAAAAGASGFLATTAGTAAVVSSMGVAGGSYAGTHMARRIGNVKEFGFWEVNESTLLNVDEVPPPLETSGSLKDSASLDTPEKVERPGASPDKGAEKQKGVAEGQAGGTGKEESAQGWASRWDDAPAAPLTPQPKRPAEANPMFSPRGELDDFLQYRSPNDPKQPSNHSRSSSVAVELKELQPSSHIRSLMDMDPPMPDLDAGHISFAAIPRMGPPPVASTSQPNGPSAKAQKEKVREQSAEKGVAGMARGNAQGSSASLDSMGEPKKKRGGSDKDGIRWLWKPKFREPPLVPAPISPHSRTDDMRMSLTIGVNGWIGDRKDYLKIWATLKAPDSEVFTLVWESKELLALNNAIASFMAQQAYQEIAKLTITHFFYTGLVAAFATPWLLVSFSQMIDHAWVVALDRAQKAGVLLAHTLMAGGHGDRPVILVGYSMGARLIFHCLLELCRHNAKGVVEHVVLMGVPVSTRLERWAMARSAVAGRFVNAYSRRDWVLGLIYRGANGFVKGAGGLCPMKCPGIENINLTSIIAGHFDYIAKMPDILDLVAIYS</sequence>
<feature type="compositionally biased region" description="Low complexity" evidence="6">
    <location>
        <begin position="236"/>
        <end position="246"/>
    </location>
</feature>
<keyword evidence="3" id="KW-0812">Transmembrane</keyword>
<feature type="region of interest" description="Disordered" evidence="6">
    <location>
        <begin position="185"/>
        <end position="246"/>
    </location>
</feature>
<dbReference type="PANTHER" id="PTHR17920">
    <property type="entry name" value="TRANSMEMBRANE AND COILED-COIL DOMAIN-CONTAINING PROTEIN 4 TMCO4"/>
    <property type="match status" value="1"/>
</dbReference>
<feature type="region of interest" description="Disordered" evidence="6">
    <location>
        <begin position="139"/>
        <end position="167"/>
    </location>
</feature>
<protein>
    <recommendedName>
        <fullName evidence="9">DUF726-domain-containing protein</fullName>
    </recommendedName>
</protein>
<feature type="compositionally biased region" description="Polar residues" evidence="6">
    <location>
        <begin position="487"/>
        <end position="497"/>
    </location>
</feature>
<organism evidence="7 8">
    <name type="scientific">Coccomyxa subellipsoidea</name>
    <dbReference type="NCBI Taxonomy" id="248742"/>
    <lineage>
        <taxon>Eukaryota</taxon>
        <taxon>Viridiplantae</taxon>
        <taxon>Chlorophyta</taxon>
        <taxon>core chlorophytes</taxon>
        <taxon>Trebouxiophyceae</taxon>
        <taxon>Trebouxiophyceae incertae sedis</taxon>
        <taxon>Coccomyxaceae</taxon>
        <taxon>Coccomyxa</taxon>
    </lineage>
</organism>
<dbReference type="Pfam" id="PF05277">
    <property type="entry name" value="DUF726"/>
    <property type="match status" value="2"/>
</dbReference>
<feature type="region of interest" description="Disordered" evidence="6">
    <location>
        <begin position="26"/>
        <end position="49"/>
    </location>
</feature>
<proteinExistence type="inferred from homology"/>
<feature type="region of interest" description="Disordered" evidence="6">
    <location>
        <begin position="479"/>
        <end position="595"/>
    </location>
</feature>
<evidence type="ECO:0000256" key="6">
    <source>
        <dbReference type="SAM" id="MobiDB-lite"/>
    </source>
</evidence>
<feature type="compositionally biased region" description="Polar residues" evidence="6">
    <location>
        <begin position="196"/>
        <end position="220"/>
    </location>
</feature>
<accession>A0ABR2YT00</accession>
<evidence type="ECO:0000256" key="3">
    <source>
        <dbReference type="ARBA" id="ARBA00022692"/>
    </source>
</evidence>
<comment type="caution">
    <text evidence="7">The sequence shown here is derived from an EMBL/GenBank/DDBJ whole genome shotgun (WGS) entry which is preliminary data.</text>
</comment>
<feature type="compositionally biased region" description="Basic and acidic residues" evidence="6">
    <location>
        <begin position="650"/>
        <end position="660"/>
    </location>
</feature>
<feature type="compositionally biased region" description="Polar residues" evidence="6">
    <location>
        <begin position="576"/>
        <end position="593"/>
    </location>
</feature>
<dbReference type="Proteomes" id="UP001491310">
    <property type="component" value="Unassembled WGS sequence"/>
</dbReference>
<dbReference type="PANTHER" id="PTHR17920:SF3">
    <property type="entry name" value="TRANSMEMBRANE AND COILED-COIL DOMAIN-CONTAINING PROTEIN 4"/>
    <property type="match status" value="1"/>
</dbReference>
<comment type="subcellular location">
    <subcellularLocation>
        <location evidence="1">Membrane</location>
        <topology evidence="1">Multi-pass membrane protein</topology>
    </subcellularLocation>
</comment>
<feature type="compositionally biased region" description="Basic and acidic residues" evidence="6">
    <location>
        <begin position="155"/>
        <end position="164"/>
    </location>
</feature>
<dbReference type="EMBL" id="JALJOT010000006">
    <property type="protein sequence ID" value="KAK9909726.1"/>
    <property type="molecule type" value="Genomic_DNA"/>
</dbReference>
<comment type="similarity">
    <text evidence="2">Belongs to the TMCO4 family.</text>
</comment>
<keyword evidence="5" id="KW-0472">Membrane</keyword>
<keyword evidence="4" id="KW-1133">Transmembrane helix</keyword>
<feature type="region of interest" description="Disordered" evidence="6">
    <location>
        <begin position="627"/>
        <end position="698"/>
    </location>
</feature>
<evidence type="ECO:0000256" key="2">
    <source>
        <dbReference type="ARBA" id="ARBA00009824"/>
    </source>
</evidence>
<dbReference type="InterPro" id="IPR007941">
    <property type="entry name" value="DUF726"/>
</dbReference>
<evidence type="ECO:0000313" key="8">
    <source>
        <dbReference type="Proteomes" id="UP001491310"/>
    </source>
</evidence>
<evidence type="ECO:0000256" key="1">
    <source>
        <dbReference type="ARBA" id="ARBA00004141"/>
    </source>
</evidence>
<dbReference type="SUPFAM" id="SSF53474">
    <property type="entry name" value="alpha/beta-Hydrolases"/>
    <property type="match status" value="1"/>
</dbReference>
<evidence type="ECO:0000256" key="4">
    <source>
        <dbReference type="ARBA" id="ARBA00022989"/>
    </source>
</evidence>
<gene>
    <name evidence="7" type="ORF">WJX75_006627</name>
</gene>